<feature type="transmembrane region" description="Helical" evidence="6">
    <location>
        <begin position="47"/>
        <end position="65"/>
    </location>
</feature>
<dbReference type="SUPFAM" id="SSF103473">
    <property type="entry name" value="MFS general substrate transporter"/>
    <property type="match status" value="1"/>
</dbReference>
<dbReference type="RefSeq" id="WP_188532866.1">
    <property type="nucleotide sequence ID" value="NZ_BMGR01000015.1"/>
</dbReference>
<evidence type="ECO:0000256" key="2">
    <source>
        <dbReference type="ARBA" id="ARBA00022448"/>
    </source>
</evidence>
<accession>A0A917G2B3</accession>
<feature type="transmembrane region" description="Helical" evidence="6">
    <location>
        <begin position="272"/>
        <end position="290"/>
    </location>
</feature>
<feature type="transmembrane region" description="Helical" evidence="6">
    <location>
        <begin position="361"/>
        <end position="380"/>
    </location>
</feature>
<keyword evidence="9" id="KW-1185">Reference proteome</keyword>
<dbReference type="InterPro" id="IPR011701">
    <property type="entry name" value="MFS"/>
</dbReference>
<dbReference type="PROSITE" id="PS50850">
    <property type="entry name" value="MFS"/>
    <property type="match status" value="1"/>
</dbReference>
<dbReference type="InterPro" id="IPR036259">
    <property type="entry name" value="MFS_trans_sf"/>
</dbReference>
<comment type="caution">
    <text evidence="8">The sequence shown here is derived from an EMBL/GenBank/DDBJ whole genome shotgun (WGS) entry which is preliminary data.</text>
</comment>
<reference evidence="8" key="2">
    <citation type="submission" date="2020-09" db="EMBL/GenBank/DDBJ databases">
        <authorList>
            <person name="Sun Q."/>
            <person name="Zhou Y."/>
        </authorList>
    </citation>
    <scope>NUCLEOTIDE SEQUENCE</scope>
    <source>
        <strain evidence="8">CGMCC 1.12987</strain>
    </source>
</reference>
<evidence type="ECO:0000256" key="6">
    <source>
        <dbReference type="SAM" id="Phobius"/>
    </source>
</evidence>
<dbReference type="Gene3D" id="1.20.1250.20">
    <property type="entry name" value="MFS general substrate transporter like domains"/>
    <property type="match status" value="1"/>
</dbReference>
<feature type="transmembrane region" description="Helical" evidence="6">
    <location>
        <begin position="209"/>
        <end position="230"/>
    </location>
</feature>
<evidence type="ECO:0000256" key="4">
    <source>
        <dbReference type="ARBA" id="ARBA00022989"/>
    </source>
</evidence>
<dbReference type="InterPro" id="IPR052714">
    <property type="entry name" value="MFS_Exporter"/>
</dbReference>
<keyword evidence="3 6" id="KW-0812">Transmembrane</keyword>
<feature type="transmembrane region" description="Helical" evidence="6">
    <location>
        <begin position="77"/>
        <end position="96"/>
    </location>
</feature>
<keyword evidence="2" id="KW-0813">Transport</keyword>
<protein>
    <submittedName>
        <fullName evidence="8">MFS transporter</fullName>
    </submittedName>
</protein>
<feature type="transmembrane region" description="Helical" evidence="6">
    <location>
        <begin position="166"/>
        <end position="188"/>
    </location>
</feature>
<dbReference type="Proteomes" id="UP000644756">
    <property type="component" value="Unassembled WGS sequence"/>
</dbReference>
<dbReference type="GO" id="GO:0022857">
    <property type="term" value="F:transmembrane transporter activity"/>
    <property type="evidence" value="ECO:0007669"/>
    <property type="project" value="InterPro"/>
</dbReference>
<feature type="domain" description="Major facilitator superfamily (MFS) profile" evidence="7">
    <location>
        <begin position="10"/>
        <end position="384"/>
    </location>
</feature>
<keyword evidence="5 6" id="KW-0472">Membrane</keyword>
<dbReference type="CDD" id="cd17489">
    <property type="entry name" value="MFS_YfcJ_like"/>
    <property type="match status" value="1"/>
</dbReference>
<comment type="subcellular location">
    <subcellularLocation>
        <location evidence="1">Cell membrane</location>
        <topology evidence="1">Multi-pass membrane protein</topology>
    </subcellularLocation>
</comment>
<sequence length="404" mass="44215">MQKQALWSRDFISICISSFFVFMNFYILAVTLPKFVVEELHGSQADIGLVTTVFVIAGIIFRPITGKWLDERSRKKILFAGLIIFTICSVLYLFIADFNLLLALRIVHGIGFGMAATATSAIAVDTVPLDRKGQGIGYFSLFMSLAMVVGPFVGLTIAASYNFTVLFVWCTAFSFLSMVFGMMTRIPARAAKIRLQRSWHWRSFIELKALPISLSGCVLAFSYGAITTFLSVYSNEIGLEAYASYFFMVFAAAILISRPFTGRVFDRLGEHVLVYPGIALFVIGMIGLSQVSQPGVFLLTGAIIGLGFGALLPSFQTIAVRASSSGNSGLATGTYFVLFDSGYALGSYVLGVIAAQSSYRTMYLTGGFIVALTYITYYTLHHRKQMKVTDKDVSTQTETADAAL</sequence>
<evidence type="ECO:0000313" key="8">
    <source>
        <dbReference type="EMBL" id="GGG19385.1"/>
    </source>
</evidence>
<evidence type="ECO:0000259" key="7">
    <source>
        <dbReference type="PROSITE" id="PS50850"/>
    </source>
</evidence>
<dbReference type="GO" id="GO:0005886">
    <property type="term" value="C:plasma membrane"/>
    <property type="evidence" value="ECO:0007669"/>
    <property type="project" value="UniProtKB-SubCell"/>
</dbReference>
<feature type="transmembrane region" description="Helical" evidence="6">
    <location>
        <begin position="12"/>
        <end position="35"/>
    </location>
</feature>
<proteinExistence type="predicted"/>
<feature type="transmembrane region" description="Helical" evidence="6">
    <location>
        <begin position="242"/>
        <end position="260"/>
    </location>
</feature>
<evidence type="ECO:0000256" key="3">
    <source>
        <dbReference type="ARBA" id="ARBA00022692"/>
    </source>
</evidence>
<feature type="transmembrane region" description="Helical" evidence="6">
    <location>
        <begin position="296"/>
        <end position="315"/>
    </location>
</feature>
<name>A0A917G2B3_9BACL</name>
<dbReference type="PANTHER" id="PTHR23531">
    <property type="entry name" value="QUINOLENE RESISTANCE PROTEIN NORA"/>
    <property type="match status" value="1"/>
</dbReference>
<organism evidence="8 9">
    <name type="scientific">Paenibacillus abyssi</name>
    <dbReference type="NCBI Taxonomy" id="1340531"/>
    <lineage>
        <taxon>Bacteria</taxon>
        <taxon>Bacillati</taxon>
        <taxon>Bacillota</taxon>
        <taxon>Bacilli</taxon>
        <taxon>Bacillales</taxon>
        <taxon>Paenibacillaceae</taxon>
        <taxon>Paenibacillus</taxon>
    </lineage>
</organism>
<feature type="transmembrane region" description="Helical" evidence="6">
    <location>
        <begin position="136"/>
        <end position="160"/>
    </location>
</feature>
<reference evidence="8" key="1">
    <citation type="journal article" date="2014" name="Int. J. Syst. Evol. Microbiol.">
        <title>Complete genome sequence of Corynebacterium casei LMG S-19264T (=DSM 44701T), isolated from a smear-ripened cheese.</title>
        <authorList>
            <consortium name="US DOE Joint Genome Institute (JGI-PGF)"/>
            <person name="Walter F."/>
            <person name="Albersmeier A."/>
            <person name="Kalinowski J."/>
            <person name="Ruckert C."/>
        </authorList>
    </citation>
    <scope>NUCLEOTIDE SEQUENCE</scope>
    <source>
        <strain evidence="8">CGMCC 1.12987</strain>
    </source>
</reference>
<dbReference type="InterPro" id="IPR020846">
    <property type="entry name" value="MFS_dom"/>
</dbReference>
<feature type="transmembrane region" description="Helical" evidence="6">
    <location>
        <begin position="102"/>
        <end position="124"/>
    </location>
</feature>
<evidence type="ECO:0000256" key="1">
    <source>
        <dbReference type="ARBA" id="ARBA00004651"/>
    </source>
</evidence>
<dbReference type="EMBL" id="BMGR01000015">
    <property type="protein sequence ID" value="GGG19385.1"/>
    <property type="molecule type" value="Genomic_DNA"/>
</dbReference>
<keyword evidence="4 6" id="KW-1133">Transmembrane helix</keyword>
<evidence type="ECO:0000256" key="5">
    <source>
        <dbReference type="ARBA" id="ARBA00023136"/>
    </source>
</evidence>
<dbReference type="AlphaFoldDB" id="A0A917G2B3"/>
<dbReference type="Pfam" id="PF07690">
    <property type="entry name" value="MFS_1"/>
    <property type="match status" value="1"/>
</dbReference>
<feature type="transmembrane region" description="Helical" evidence="6">
    <location>
        <begin position="335"/>
        <end position="355"/>
    </location>
</feature>
<evidence type="ECO:0000313" key="9">
    <source>
        <dbReference type="Proteomes" id="UP000644756"/>
    </source>
</evidence>
<dbReference type="PANTHER" id="PTHR23531:SF2">
    <property type="entry name" value="PERMEASE"/>
    <property type="match status" value="1"/>
</dbReference>
<gene>
    <name evidence="8" type="primary">norA</name>
    <name evidence="8" type="ORF">GCM10010916_40260</name>
</gene>